<reference evidence="1 2" key="1">
    <citation type="journal article" date="2009" name="Appl. Environ. Microbiol.">
        <title>Novel features of the polysaccharide-digesting gliding bacterium Flavobacterium johnsoniae as revealed by genome sequence analysis.</title>
        <authorList>
            <person name="McBride M.J."/>
            <person name="Xie G."/>
            <person name="Martens E.C."/>
            <person name="Lapidus A."/>
            <person name="Henrissat B."/>
            <person name="Rhodes R.G."/>
            <person name="Goltsman E."/>
            <person name="Wang W."/>
            <person name="Xu J."/>
            <person name="Hunnicutt D.W."/>
            <person name="Staroscik A.M."/>
            <person name="Hoover T.R."/>
            <person name="Cheng Y.Q."/>
            <person name="Stein J.L."/>
        </authorList>
    </citation>
    <scope>NUCLEOTIDE SEQUENCE [LARGE SCALE GENOMIC DNA]</scope>
    <source>
        <strain evidence="2">ATCC 17061 / DSM 2064 / JCM 8514 / BCRC 14874 / CCUG 350202 / NBRC 14942 / NCIMB 11054 / UW101</strain>
    </source>
</reference>
<dbReference type="STRING" id="376686.Fjoh_3953"/>
<dbReference type="HOGENOM" id="CLU_1033462_0_0_10"/>
<organism evidence="1 2">
    <name type="scientific">Flavobacterium johnsoniae (strain ATCC 17061 / DSM 2064 / JCM 8514 / BCRC 14874 / CCUG 350202 / NBRC 14942 / NCIMB 11054 / UW101)</name>
    <name type="common">Cytophaga johnsonae</name>
    <dbReference type="NCBI Taxonomy" id="376686"/>
    <lineage>
        <taxon>Bacteria</taxon>
        <taxon>Pseudomonadati</taxon>
        <taxon>Bacteroidota</taxon>
        <taxon>Flavobacteriia</taxon>
        <taxon>Flavobacteriales</taxon>
        <taxon>Flavobacteriaceae</taxon>
        <taxon>Flavobacterium</taxon>
    </lineage>
</organism>
<keyword evidence="2" id="KW-1185">Reference proteome</keyword>
<dbReference type="AlphaFoldDB" id="A5FCV8"/>
<dbReference type="Proteomes" id="UP000006694">
    <property type="component" value="Chromosome"/>
</dbReference>
<protein>
    <submittedName>
        <fullName evidence="1">Uncharacterized protein</fullName>
    </submittedName>
</protein>
<dbReference type="EMBL" id="CP000685">
    <property type="protein sequence ID" value="ABQ06963.1"/>
    <property type="molecule type" value="Genomic_DNA"/>
</dbReference>
<sequence length="269" mass="30929">MVNFTYFKNLTCNKNRALKEFLVRFLLFSSAENDFMQIGKNASTTSLNFKKQVVSLFIFILLIGYTSEAQNQIGSESNQFYKVISFGEKIDFGTIDESVTWTIANSAKNIHAAIRGNEINNYSFEEPGEYEINFHENKKHDEECYHPAFEERFKVKVESVRLTFDFSKITFSEKITRGRNYKDLIITVPAKITAKDNSNTKLPAPVMSVAGLGVSFTVEPVEKEIVIGNKTQLLKYKVSGIVDQETYLMFDFYDFNNQVQTYNLHQVIK</sequence>
<dbReference type="eggNOG" id="ENOG5033DVT">
    <property type="taxonomic scope" value="Bacteria"/>
</dbReference>
<evidence type="ECO:0000313" key="2">
    <source>
        <dbReference type="Proteomes" id="UP000006694"/>
    </source>
</evidence>
<accession>A5FCV8</accession>
<proteinExistence type="predicted"/>
<name>A5FCV8_FLAJ1</name>
<evidence type="ECO:0000313" key="1">
    <source>
        <dbReference type="EMBL" id="ABQ06963.1"/>
    </source>
</evidence>
<gene>
    <name evidence="1" type="ordered locus">Fjoh_3953</name>
</gene>
<dbReference type="KEGG" id="fjo:Fjoh_3953"/>